<accession>A0ABC9AQT6</accession>
<dbReference type="InterPro" id="IPR036388">
    <property type="entry name" value="WH-like_DNA-bd_sf"/>
</dbReference>
<sequence length="1330" mass="149593">MPKLEAMLASSVLSVVSQQIGATIRGQIRLQWDFSKDLNKMKMALESVEAVLRDAERRSIQDAAVRLWLKRLKDAMYAISDMLDEFEAGNKSSGWKFAVMIPGIPIGPRFSMANKMKKMREELENITNQHQSFRFTTDISSIVQSFSDERETDSYLNDQTLIVGRMDEKTRILDLLYESSMEGVTILPIYGIGGIGKTTLAKLVFNDTLFNDYSQVWIYVSQIFNLNKIGNSIISQLSKGESHISEKQMMRTRLAELLAAANKKIMIVLDDLWEENEIQLEELKGMLTVGQAGKVIVIVTTRDEAIAKKICTVYPYKLAPLEDEMCWDIIKQKCAFEARDDRDHVEPIGRNIAMKCGGIALAAQALGYMLKPLTFGEWESVKNSDVWNAPAFEDEPSPQRNVLACLLLSYKSMPPHLKLCFAYCAIFPKGHKIVKNDLIHQWIAHDFVAPSSIFSTRQLCESYIKQLLGLSFLQHAKSFSTNVVHGRDVSLFTMHDLVHDLARFVMADELLEPGKAGNIQGSSCRYAVLTDCSKPLNLSVVSPSKIRALHFQGCSSIVLHSVAFSLAKYMRVLDLSACLILKLPDSIGELRQLRYLNAPRVQNQMFPMSVTNLSKLSYLNLRGSSITELPELIGEVKCLMYLDLSFCQKINELPYLFVELTQLYHLDLSNCPGLKIIPELLARLTELVHLDLSECSYLQGTGEVFGGLTKLQYLNLSQRFSGVENLVGLQEGISNLAELRYLGLSGSMASIFRNRLIDDMENFIDSISDLPNLEHLNLSRNSIITFIPECIAKLRKLHTLDLSDCDNLGSIPGSIASMNSLKILNVKGCDQLNGPKIFRSNSFALLPHFVVHAADDGSSSNIGLLRQAYPDELKITRLELVKSAEEAQSINLTKKLRIEKLKFDWTTDAQRSVEDILVLRQLVPPSTLKVLEIQGYNSKRFPSWFMAIANYLPNIVKIEMVDMPKCNILPPLGQLKSLEKLAIRGMDGITKIDEGFSGGNARAFPRLKVFELRCMESLEEWDTMYSYGQGGVKEFMFPNLKELTISECPRLKLKPHPPRAKNWIIQNSDNVMSSWGERGHMGALFFAPGTNLQVVSCNVPLNQWRLLHHLLGLTHLKIEHCSDLSSSPQIVKDLFTLQSLHLIHYLGGNYCQPKLPEWLGALMNLQMLVIDGYPELEAPVGIVEKLNCLQSLRLLHCETMTTLPEWLGGLTSLKHLEITDCPALISLQESMQKLTTLHSLTLKNCDSLLSPLEWLGSLFALEELNILDCTGIKSFPESIENLIKLKELQISGCPKLKQWCESERITWKLARIKGKRRPVAGRLGPERSGA</sequence>
<gene>
    <name evidence="13" type="ORF">URODEC1_LOCUS57681</name>
</gene>
<dbReference type="Proteomes" id="UP001497457">
    <property type="component" value="Chromosome 22rd"/>
</dbReference>
<keyword evidence="14" id="KW-1185">Reference proteome</keyword>
<keyword evidence="6" id="KW-0067">ATP-binding</keyword>
<evidence type="ECO:0000259" key="10">
    <source>
        <dbReference type="Pfam" id="PF23559"/>
    </source>
</evidence>
<feature type="domain" description="Disease resistance R13L4/SHOC-2-like LRR" evidence="11">
    <location>
        <begin position="610"/>
        <end position="749"/>
    </location>
</feature>
<evidence type="ECO:0000259" key="12">
    <source>
        <dbReference type="Pfam" id="PF25019"/>
    </source>
</evidence>
<dbReference type="InterPro" id="IPR027417">
    <property type="entry name" value="P-loop_NTPase"/>
</dbReference>
<keyword evidence="4" id="KW-0547">Nucleotide-binding</keyword>
<evidence type="ECO:0000256" key="2">
    <source>
        <dbReference type="ARBA" id="ARBA00022614"/>
    </source>
</evidence>
<dbReference type="Pfam" id="PF25019">
    <property type="entry name" value="LRR_R13L1-DRL21"/>
    <property type="match status" value="1"/>
</dbReference>
<dbReference type="Pfam" id="PF13855">
    <property type="entry name" value="LRR_8"/>
    <property type="match status" value="1"/>
</dbReference>
<dbReference type="Gene3D" id="3.80.10.10">
    <property type="entry name" value="Ribonuclease Inhibitor"/>
    <property type="match status" value="4"/>
</dbReference>
<keyword evidence="3" id="KW-0677">Repeat</keyword>
<dbReference type="PANTHER" id="PTHR36766">
    <property type="entry name" value="PLANT BROAD-SPECTRUM MILDEW RESISTANCE PROTEIN RPW8"/>
    <property type="match status" value="1"/>
</dbReference>
<dbReference type="InterPro" id="IPR001611">
    <property type="entry name" value="Leu-rich_rpt"/>
</dbReference>
<keyword evidence="2" id="KW-0433">Leucine-rich repeat</keyword>
<feature type="domain" description="Disease resistance protein winged helix" evidence="10">
    <location>
        <begin position="426"/>
        <end position="502"/>
    </location>
</feature>
<dbReference type="FunFam" id="1.10.10.10:FF:000322">
    <property type="entry name" value="Probable disease resistance protein At1g63360"/>
    <property type="match status" value="1"/>
</dbReference>
<organism evidence="13 14">
    <name type="scientific">Urochloa decumbens</name>
    <dbReference type="NCBI Taxonomy" id="240449"/>
    <lineage>
        <taxon>Eukaryota</taxon>
        <taxon>Viridiplantae</taxon>
        <taxon>Streptophyta</taxon>
        <taxon>Embryophyta</taxon>
        <taxon>Tracheophyta</taxon>
        <taxon>Spermatophyta</taxon>
        <taxon>Magnoliopsida</taxon>
        <taxon>Liliopsida</taxon>
        <taxon>Poales</taxon>
        <taxon>Poaceae</taxon>
        <taxon>PACMAD clade</taxon>
        <taxon>Panicoideae</taxon>
        <taxon>Panicodae</taxon>
        <taxon>Paniceae</taxon>
        <taxon>Melinidinae</taxon>
        <taxon>Urochloa</taxon>
    </lineage>
</organism>
<dbReference type="GO" id="GO:0005524">
    <property type="term" value="F:ATP binding"/>
    <property type="evidence" value="ECO:0007669"/>
    <property type="project" value="UniProtKB-KW"/>
</dbReference>
<dbReference type="GO" id="GO:0009626">
    <property type="term" value="P:plant-type hypersensitive response"/>
    <property type="evidence" value="ECO:0007669"/>
    <property type="project" value="UniProtKB-ARBA"/>
</dbReference>
<evidence type="ECO:0000256" key="3">
    <source>
        <dbReference type="ARBA" id="ARBA00022737"/>
    </source>
</evidence>
<dbReference type="PANTHER" id="PTHR36766:SF73">
    <property type="entry name" value="NB-ARC DOMAIN-CONTAINING PROTEIN"/>
    <property type="match status" value="1"/>
</dbReference>
<dbReference type="SUPFAM" id="SSF52540">
    <property type="entry name" value="P-loop containing nucleoside triphosphate hydrolases"/>
    <property type="match status" value="1"/>
</dbReference>
<dbReference type="GO" id="GO:0042742">
    <property type="term" value="P:defense response to bacterium"/>
    <property type="evidence" value="ECO:0007669"/>
    <property type="project" value="UniProtKB-ARBA"/>
</dbReference>
<name>A0ABC9AQT6_9POAL</name>
<protein>
    <submittedName>
        <fullName evidence="13">Uncharacterized protein</fullName>
    </submittedName>
</protein>
<dbReference type="SUPFAM" id="SSF52058">
    <property type="entry name" value="L domain-like"/>
    <property type="match status" value="2"/>
</dbReference>
<feature type="domain" description="Disease resistance N-terminal" evidence="9">
    <location>
        <begin position="12"/>
        <end position="88"/>
    </location>
</feature>
<evidence type="ECO:0000256" key="4">
    <source>
        <dbReference type="ARBA" id="ARBA00022741"/>
    </source>
</evidence>
<feature type="domain" description="Disease resistance R13L4/SHOC-2-like LRR" evidence="11">
    <location>
        <begin position="1111"/>
        <end position="1303"/>
    </location>
</feature>
<dbReference type="InterPro" id="IPR003591">
    <property type="entry name" value="Leu-rich_rpt_typical-subtyp"/>
</dbReference>
<proteinExistence type="inferred from homology"/>
<dbReference type="Gene3D" id="3.40.50.300">
    <property type="entry name" value="P-loop containing nucleotide triphosphate hydrolases"/>
    <property type="match status" value="1"/>
</dbReference>
<reference evidence="13" key="1">
    <citation type="submission" date="2024-10" db="EMBL/GenBank/DDBJ databases">
        <authorList>
            <person name="Ryan C."/>
        </authorList>
    </citation>
    <scope>NUCLEOTIDE SEQUENCE [LARGE SCALE GENOMIC DNA]</scope>
</reference>
<dbReference type="InterPro" id="IPR032675">
    <property type="entry name" value="LRR_dom_sf"/>
</dbReference>
<evidence type="ECO:0000313" key="14">
    <source>
        <dbReference type="Proteomes" id="UP001497457"/>
    </source>
</evidence>
<dbReference type="InterPro" id="IPR041118">
    <property type="entry name" value="Rx_N"/>
</dbReference>
<dbReference type="InterPro" id="IPR055414">
    <property type="entry name" value="LRR_R13L4/SHOC2-like"/>
</dbReference>
<dbReference type="Pfam" id="PF00931">
    <property type="entry name" value="NB-ARC"/>
    <property type="match status" value="1"/>
</dbReference>
<keyword evidence="5" id="KW-0611">Plant defense</keyword>
<dbReference type="PRINTS" id="PR00364">
    <property type="entry name" value="DISEASERSIST"/>
</dbReference>
<dbReference type="GO" id="GO:0002758">
    <property type="term" value="P:innate immune response-activating signaling pathway"/>
    <property type="evidence" value="ECO:0007669"/>
    <property type="project" value="UniProtKB-ARBA"/>
</dbReference>
<evidence type="ECO:0000259" key="9">
    <source>
        <dbReference type="Pfam" id="PF18052"/>
    </source>
</evidence>
<evidence type="ECO:0000313" key="13">
    <source>
        <dbReference type="EMBL" id="CAL4984858.1"/>
    </source>
</evidence>
<keyword evidence="7" id="KW-0175">Coiled coil</keyword>
<dbReference type="SMART" id="SM00369">
    <property type="entry name" value="LRR_TYP"/>
    <property type="match status" value="2"/>
</dbReference>
<comment type="similarity">
    <text evidence="1">Belongs to the disease resistance NB-LRR family.</text>
</comment>
<evidence type="ECO:0000256" key="5">
    <source>
        <dbReference type="ARBA" id="ARBA00022821"/>
    </source>
</evidence>
<evidence type="ECO:0000256" key="6">
    <source>
        <dbReference type="ARBA" id="ARBA00022840"/>
    </source>
</evidence>
<evidence type="ECO:0000259" key="8">
    <source>
        <dbReference type="Pfam" id="PF00931"/>
    </source>
</evidence>
<evidence type="ECO:0000259" key="11">
    <source>
        <dbReference type="Pfam" id="PF23598"/>
    </source>
</evidence>
<dbReference type="Gene3D" id="1.10.10.10">
    <property type="entry name" value="Winged helix-like DNA-binding domain superfamily/Winged helix DNA-binding domain"/>
    <property type="match status" value="1"/>
</dbReference>
<dbReference type="Pfam" id="PF23598">
    <property type="entry name" value="LRR_14"/>
    <property type="match status" value="2"/>
</dbReference>
<dbReference type="Pfam" id="PF23559">
    <property type="entry name" value="WHD_DRP"/>
    <property type="match status" value="1"/>
</dbReference>
<dbReference type="InterPro" id="IPR056789">
    <property type="entry name" value="LRR_R13L1-DRL21"/>
</dbReference>
<evidence type="ECO:0000256" key="1">
    <source>
        <dbReference type="ARBA" id="ARBA00008894"/>
    </source>
</evidence>
<feature type="domain" description="NB-ARC" evidence="8">
    <location>
        <begin position="168"/>
        <end position="334"/>
    </location>
</feature>
<evidence type="ECO:0000256" key="7">
    <source>
        <dbReference type="ARBA" id="ARBA00023054"/>
    </source>
</evidence>
<dbReference type="EMBL" id="OZ075132">
    <property type="protein sequence ID" value="CAL4984858.1"/>
    <property type="molecule type" value="Genomic_DNA"/>
</dbReference>
<feature type="domain" description="R13L1/DRL21-like LRR repeat region" evidence="12">
    <location>
        <begin position="871"/>
        <end position="986"/>
    </location>
</feature>
<dbReference type="Gene3D" id="1.20.5.4130">
    <property type="match status" value="1"/>
</dbReference>
<dbReference type="Pfam" id="PF18052">
    <property type="entry name" value="Rx_N"/>
    <property type="match status" value="1"/>
</dbReference>
<dbReference type="InterPro" id="IPR002182">
    <property type="entry name" value="NB-ARC"/>
</dbReference>
<dbReference type="InterPro" id="IPR058922">
    <property type="entry name" value="WHD_DRP"/>
</dbReference>